<feature type="chain" id="PRO_5032726149" evidence="1">
    <location>
        <begin position="23"/>
        <end position="173"/>
    </location>
</feature>
<sequence>MNSLKTSLFGILLGTLSIAVHAEEQKPLLTLPTMTIMAEPEMSNETGYVPFIENEANRLALQHQVIRGTKDAENFMVNPNVLANLDIKPTQAPDLSLLSPALQQYVMTIAQGLQSGDPTQGLYTLLENVGIDRSSSLQPGRGLQLQINLDKVNLGLLENYNNPSPVAQFPRSP</sequence>
<dbReference type="EMBL" id="CP060811">
    <property type="protein sequence ID" value="QQN88295.1"/>
    <property type="molecule type" value="Genomic_DNA"/>
</dbReference>
<dbReference type="Proteomes" id="UP000596079">
    <property type="component" value="Chromosome"/>
</dbReference>
<protein>
    <submittedName>
        <fullName evidence="2">Uncharacterized protein</fullName>
    </submittedName>
</protein>
<dbReference type="AlphaFoldDB" id="A0A7T7WID2"/>
<dbReference type="RefSeq" id="WP_200229502.1">
    <property type="nucleotide sequence ID" value="NZ_CP060811.1"/>
</dbReference>
<gene>
    <name evidence="2" type="ORF">IAQ69_00950</name>
</gene>
<organism evidence="2 3">
    <name type="scientific">Acinetobacter variabilis</name>
    <dbReference type="NCBI Taxonomy" id="70346"/>
    <lineage>
        <taxon>Bacteria</taxon>
        <taxon>Pseudomonadati</taxon>
        <taxon>Pseudomonadota</taxon>
        <taxon>Gammaproteobacteria</taxon>
        <taxon>Moraxellales</taxon>
        <taxon>Moraxellaceae</taxon>
        <taxon>Acinetobacter</taxon>
    </lineage>
</organism>
<feature type="signal peptide" evidence="1">
    <location>
        <begin position="1"/>
        <end position="22"/>
    </location>
</feature>
<accession>A0A7T7WID2</accession>
<keyword evidence="1" id="KW-0732">Signal</keyword>
<proteinExistence type="predicted"/>
<evidence type="ECO:0000256" key="1">
    <source>
        <dbReference type="SAM" id="SignalP"/>
    </source>
</evidence>
<evidence type="ECO:0000313" key="3">
    <source>
        <dbReference type="Proteomes" id="UP000596079"/>
    </source>
</evidence>
<evidence type="ECO:0000313" key="2">
    <source>
        <dbReference type="EMBL" id="QQN88295.1"/>
    </source>
</evidence>
<reference evidence="2 3" key="1">
    <citation type="submission" date="2020-08" db="EMBL/GenBank/DDBJ databases">
        <title>Emergence of ISAba1-mediated novel tet(X) in Acinetobacter variabilis from a chicken farm.</title>
        <authorList>
            <person name="Peng K."/>
            <person name="Li R."/>
        </authorList>
    </citation>
    <scope>NUCLEOTIDE SEQUENCE [LARGE SCALE GENOMIC DNA]</scope>
    <source>
        <strain evidence="2 3">XM9F202-2</strain>
    </source>
</reference>
<name>A0A7T7WID2_9GAMM</name>